<protein>
    <submittedName>
        <fullName evidence="2">Uncharacterized protein</fullName>
    </submittedName>
</protein>
<name>A0A5N7A8L8_9EURO</name>
<dbReference type="GeneID" id="43650838"/>
<dbReference type="Proteomes" id="UP000326268">
    <property type="component" value="Unassembled WGS sequence"/>
</dbReference>
<organism evidence="2 3">
    <name type="scientific">Aspergillus caelatus</name>
    <dbReference type="NCBI Taxonomy" id="61420"/>
    <lineage>
        <taxon>Eukaryota</taxon>
        <taxon>Fungi</taxon>
        <taxon>Dikarya</taxon>
        <taxon>Ascomycota</taxon>
        <taxon>Pezizomycotina</taxon>
        <taxon>Eurotiomycetes</taxon>
        <taxon>Eurotiomycetidae</taxon>
        <taxon>Eurotiales</taxon>
        <taxon>Aspergillaceae</taxon>
        <taxon>Aspergillus</taxon>
        <taxon>Aspergillus subgen. Circumdati</taxon>
    </lineage>
</organism>
<keyword evidence="1" id="KW-0472">Membrane</keyword>
<feature type="transmembrane region" description="Helical" evidence="1">
    <location>
        <begin position="73"/>
        <end position="93"/>
    </location>
</feature>
<keyword evidence="1" id="KW-0812">Transmembrane</keyword>
<keyword evidence="1" id="KW-1133">Transmembrane helix</keyword>
<reference evidence="2 3" key="1">
    <citation type="submission" date="2019-04" db="EMBL/GenBank/DDBJ databases">
        <title>Friends and foes A comparative genomics studyof 23 Aspergillus species from section Flavi.</title>
        <authorList>
            <consortium name="DOE Joint Genome Institute"/>
            <person name="Kjaerbolling I."/>
            <person name="Vesth T."/>
            <person name="Frisvad J.C."/>
            <person name="Nybo J.L."/>
            <person name="Theobald S."/>
            <person name="Kildgaard S."/>
            <person name="Isbrandt T."/>
            <person name="Kuo A."/>
            <person name="Sato A."/>
            <person name="Lyhne E.K."/>
            <person name="Kogle M.E."/>
            <person name="Wiebenga A."/>
            <person name="Kun R.S."/>
            <person name="Lubbers R.J."/>
            <person name="Makela M.R."/>
            <person name="Barry K."/>
            <person name="Chovatia M."/>
            <person name="Clum A."/>
            <person name="Daum C."/>
            <person name="Haridas S."/>
            <person name="He G."/>
            <person name="LaButti K."/>
            <person name="Lipzen A."/>
            <person name="Mondo S."/>
            <person name="Riley R."/>
            <person name="Salamov A."/>
            <person name="Simmons B.A."/>
            <person name="Magnuson J.K."/>
            <person name="Henrissat B."/>
            <person name="Mortensen U.H."/>
            <person name="Larsen T.O."/>
            <person name="Devries R.P."/>
            <person name="Grigoriev I.V."/>
            <person name="Machida M."/>
            <person name="Baker S.E."/>
            <person name="Andersen M.R."/>
        </authorList>
    </citation>
    <scope>NUCLEOTIDE SEQUENCE [LARGE SCALE GENOMIC DNA]</scope>
    <source>
        <strain evidence="2 3">CBS 763.97</strain>
    </source>
</reference>
<evidence type="ECO:0000256" key="1">
    <source>
        <dbReference type="SAM" id="Phobius"/>
    </source>
</evidence>
<accession>A0A5N7A8L8</accession>
<dbReference type="OrthoDB" id="10458824at2759"/>
<keyword evidence="3" id="KW-1185">Reference proteome</keyword>
<proteinExistence type="predicted"/>
<evidence type="ECO:0000313" key="2">
    <source>
        <dbReference type="EMBL" id="KAE8366217.1"/>
    </source>
</evidence>
<sequence length="102" mass="11684">MLLTLIQISPLVKHIRRIQRNRQRHDSGKPSSGSNFIFLRLPNIPDSLWTLGSSPGWMRWTLKGLRVDNYAGLLVRHFVFILIIFFSLSVSLYDSIGLGMVC</sequence>
<dbReference type="RefSeq" id="XP_031929298.1">
    <property type="nucleotide sequence ID" value="XM_032066392.1"/>
</dbReference>
<dbReference type="EMBL" id="ML737617">
    <property type="protein sequence ID" value="KAE8366217.1"/>
    <property type="molecule type" value="Genomic_DNA"/>
</dbReference>
<dbReference type="AlphaFoldDB" id="A0A5N7A8L8"/>
<gene>
    <name evidence="2" type="ORF">BDV27DRAFT_125705</name>
</gene>
<evidence type="ECO:0000313" key="3">
    <source>
        <dbReference type="Proteomes" id="UP000326268"/>
    </source>
</evidence>